<dbReference type="EMBL" id="AZFJ01000057">
    <property type="protein sequence ID" value="KRL84910.1"/>
    <property type="molecule type" value="Genomic_DNA"/>
</dbReference>
<dbReference type="Gene3D" id="2.60.120.260">
    <property type="entry name" value="Galactose-binding domain-like"/>
    <property type="match status" value="2"/>
</dbReference>
<feature type="transmembrane region" description="Helical" evidence="6">
    <location>
        <begin position="653"/>
        <end position="675"/>
    </location>
</feature>
<sequence>MMALVALIGAIMVLVAPAHTVRADDGDQTYTQNFQNDTMTLSGKSVTTSLNFTKEDYWDIHKAQFNFSFQVSQLSNRQTSDITLSLNGVKFYSFRPDKTSGLQSKTVDLPLDLLRGSNVLTINGQIINQAGQTSDLVTTPANWLTLSSGANVNFTYHLNEASEDINSFYAHFIGMDTIVNRRSAIVMPHGANDAELTASAYAFAGVARVIVTTDGKLNLTRWGSSIAQQADYRLVVAQYDRLPADLKRFVQADQVTAQRAVLQTATDGSTHYLIVTARTGGLLKKAAQFVANQELMKETTGPTESVTAQTSTSTSVLQYQGSRQLTTGTDRVSGTGQHTLTYVLSVPIDRTNSQGSVVHLHLRYADNLNFKNSLVTLKVGDQSVGSAHLDRARANGGTYNFRLPTKLTLGNSFTVSVVFNLQLAGSGGTTDVTTPWAELDSQSTAAIKTTPQNSLLFTNYPSTFISNQTFDNVVVVRPRSMNDDDLAALTNIMNLLGNYAQQNTGSIRFTTQVPSTARMKQSSVIAFGTYHDNALVRKLNGQLYFRFARGGNRILSNEKLSIEHRYGATIGTAQLLRSPYNQQRALLVATAAHSSDVVNATTQLSTQADVSGYKGDALVIDRDNNHYSYCFKKNAAADVNAAKKQKLTRNRQVIIYLVVAAAVIVVVVAIMVLILRKNGMLRRKETGDEK</sequence>
<dbReference type="Pfam" id="PF03170">
    <property type="entry name" value="BcsB"/>
    <property type="match status" value="1"/>
</dbReference>
<keyword evidence="5 6" id="KW-0472">Membrane</keyword>
<keyword evidence="3 6" id="KW-0812">Transmembrane</keyword>
<feature type="chain" id="PRO_5038937297" evidence="7">
    <location>
        <begin position="19"/>
        <end position="690"/>
    </location>
</feature>
<dbReference type="PANTHER" id="PTHR39083">
    <property type="entry name" value="CYCLIC DI-GMP-BINDING PROTEIN"/>
    <property type="match status" value="1"/>
</dbReference>
<gene>
    <name evidence="8" type="ORF">FC50_GL001923</name>
</gene>
<name>A0A0R1TVW2_9LACO</name>
<accession>A0A0R1TVW2</accession>
<dbReference type="GO" id="GO:0005886">
    <property type="term" value="C:plasma membrane"/>
    <property type="evidence" value="ECO:0007669"/>
    <property type="project" value="UniProtKB-SubCell"/>
</dbReference>
<comment type="caution">
    <text evidence="8">The sequence shown here is derived from an EMBL/GenBank/DDBJ whole genome shotgun (WGS) entry which is preliminary data.</text>
</comment>
<evidence type="ECO:0000256" key="1">
    <source>
        <dbReference type="ARBA" id="ARBA00004162"/>
    </source>
</evidence>
<evidence type="ECO:0000256" key="5">
    <source>
        <dbReference type="ARBA" id="ARBA00023136"/>
    </source>
</evidence>
<evidence type="ECO:0000313" key="9">
    <source>
        <dbReference type="Proteomes" id="UP000051922"/>
    </source>
</evidence>
<dbReference type="InterPro" id="IPR018513">
    <property type="entry name" value="Cell_synthase_bac"/>
</dbReference>
<dbReference type="PANTHER" id="PTHR39083:SF1">
    <property type="entry name" value="CYCLIC DI-GMP-BINDING PROTEIN"/>
    <property type="match status" value="1"/>
</dbReference>
<proteinExistence type="predicted"/>
<evidence type="ECO:0000256" key="6">
    <source>
        <dbReference type="SAM" id="Phobius"/>
    </source>
</evidence>
<keyword evidence="4 6" id="KW-1133">Transmembrane helix</keyword>
<evidence type="ECO:0000256" key="7">
    <source>
        <dbReference type="SAM" id="SignalP"/>
    </source>
</evidence>
<evidence type="ECO:0000256" key="4">
    <source>
        <dbReference type="ARBA" id="ARBA00022989"/>
    </source>
</evidence>
<organism evidence="8 9">
    <name type="scientific">Lacticaseibacillus pantheris DSM 15945 = JCM 12539 = NBRC 106106</name>
    <dbReference type="NCBI Taxonomy" id="1423783"/>
    <lineage>
        <taxon>Bacteria</taxon>
        <taxon>Bacillati</taxon>
        <taxon>Bacillota</taxon>
        <taxon>Bacilli</taxon>
        <taxon>Lactobacillales</taxon>
        <taxon>Lactobacillaceae</taxon>
        <taxon>Lacticaseibacillus</taxon>
    </lineage>
</organism>
<feature type="signal peptide" evidence="7">
    <location>
        <begin position="1"/>
        <end position="18"/>
    </location>
</feature>
<reference evidence="8 9" key="1">
    <citation type="journal article" date="2015" name="Genome Announc.">
        <title>Expanding the biotechnology potential of lactobacilli through comparative genomics of 213 strains and associated genera.</title>
        <authorList>
            <person name="Sun Z."/>
            <person name="Harris H.M."/>
            <person name="McCann A."/>
            <person name="Guo C."/>
            <person name="Argimon S."/>
            <person name="Zhang W."/>
            <person name="Yang X."/>
            <person name="Jeffery I.B."/>
            <person name="Cooney J.C."/>
            <person name="Kagawa T.F."/>
            <person name="Liu W."/>
            <person name="Song Y."/>
            <person name="Salvetti E."/>
            <person name="Wrobel A."/>
            <person name="Rasinkangas P."/>
            <person name="Parkhill J."/>
            <person name="Rea M.C."/>
            <person name="O'Sullivan O."/>
            <person name="Ritari J."/>
            <person name="Douillard F.P."/>
            <person name="Paul Ross R."/>
            <person name="Yang R."/>
            <person name="Briner A.E."/>
            <person name="Felis G.E."/>
            <person name="de Vos W.M."/>
            <person name="Barrangou R."/>
            <person name="Klaenhammer T.R."/>
            <person name="Caufield P.W."/>
            <person name="Cui Y."/>
            <person name="Zhang H."/>
            <person name="O'Toole P.W."/>
        </authorList>
    </citation>
    <scope>NUCLEOTIDE SEQUENCE [LARGE SCALE GENOMIC DNA]</scope>
    <source>
        <strain evidence="8 9">DSM 15945</strain>
    </source>
</reference>
<evidence type="ECO:0000256" key="2">
    <source>
        <dbReference type="ARBA" id="ARBA00022475"/>
    </source>
</evidence>
<keyword evidence="2" id="KW-1003">Cell membrane</keyword>
<keyword evidence="9" id="KW-1185">Reference proteome</keyword>
<dbReference type="GO" id="GO:0006011">
    <property type="term" value="P:UDP-alpha-D-glucose metabolic process"/>
    <property type="evidence" value="ECO:0007669"/>
    <property type="project" value="InterPro"/>
</dbReference>
<dbReference type="AlphaFoldDB" id="A0A0R1TVW2"/>
<evidence type="ECO:0000256" key="3">
    <source>
        <dbReference type="ARBA" id="ARBA00022692"/>
    </source>
</evidence>
<protein>
    <submittedName>
        <fullName evidence="8">Cellulose synthase catalytic subunit</fullName>
    </submittedName>
</protein>
<dbReference type="Proteomes" id="UP000051922">
    <property type="component" value="Unassembled WGS sequence"/>
</dbReference>
<evidence type="ECO:0000313" key="8">
    <source>
        <dbReference type="EMBL" id="KRL84910.1"/>
    </source>
</evidence>
<keyword evidence="7" id="KW-0732">Signal</keyword>
<dbReference type="STRING" id="1423783.FC50_GL001923"/>
<comment type="subcellular location">
    <subcellularLocation>
        <location evidence="1">Cell membrane</location>
        <topology evidence="1">Single-pass membrane protein</topology>
    </subcellularLocation>
</comment>
<dbReference type="PATRIC" id="fig|1423783.4.peg.1966"/>